<dbReference type="Proteomes" id="UP000631114">
    <property type="component" value="Unassembled WGS sequence"/>
</dbReference>
<dbReference type="AlphaFoldDB" id="A0A835I8X3"/>
<dbReference type="EMBL" id="JADFTS010000004">
    <property type="protein sequence ID" value="KAF9611458.1"/>
    <property type="molecule type" value="Genomic_DNA"/>
</dbReference>
<evidence type="ECO:0000313" key="5">
    <source>
        <dbReference type="EMBL" id="KAF9611458.1"/>
    </source>
</evidence>
<feature type="domain" description="Helicase MOV-10-like beta-barrel" evidence="4">
    <location>
        <begin position="239"/>
        <end position="320"/>
    </location>
</feature>
<proteinExistence type="predicted"/>
<feature type="region of interest" description="Disordered" evidence="3">
    <location>
        <begin position="98"/>
        <end position="157"/>
    </location>
</feature>
<keyword evidence="6" id="KW-1185">Reference proteome</keyword>
<reference evidence="5 6" key="1">
    <citation type="submission" date="2020-10" db="EMBL/GenBank/DDBJ databases">
        <title>The Coptis chinensis genome and diversification of protoberbering-type alkaloids.</title>
        <authorList>
            <person name="Wang B."/>
            <person name="Shu S."/>
            <person name="Song C."/>
            <person name="Liu Y."/>
        </authorList>
    </citation>
    <scope>NUCLEOTIDE SEQUENCE [LARGE SCALE GENOMIC DNA]</scope>
    <source>
        <strain evidence="5">HL-2020</strain>
        <tissue evidence="5">Leaf</tissue>
    </source>
</reference>
<dbReference type="PANTHER" id="PTHR45418">
    <property type="entry name" value="CANCER/TESTIS ANTIGEN 55"/>
    <property type="match status" value="1"/>
</dbReference>
<keyword evidence="2" id="KW-0963">Cytoplasm</keyword>
<comment type="subcellular location">
    <subcellularLocation>
        <location evidence="1">Cytoplasm</location>
    </subcellularLocation>
</comment>
<feature type="compositionally biased region" description="Polar residues" evidence="3">
    <location>
        <begin position="67"/>
        <end position="78"/>
    </location>
</feature>
<dbReference type="GO" id="GO:0005737">
    <property type="term" value="C:cytoplasm"/>
    <property type="evidence" value="ECO:0007669"/>
    <property type="project" value="UniProtKB-SubCell"/>
</dbReference>
<evidence type="ECO:0000313" key="6">
    <source>
        <dbReference type="Proteomes" id="UP000631114"/>
    </source>
</evidence>
<comment type="caution">
    <text evidence="5">The sequence shown here is derived from an EMBL/GenBank/DDBJ whole genome shotgun (WGS) entry which is preliminary data.</text>
</comment>
<gene>
    <name evidence="5" type="ORF">IFM89_032428</name>
</gene>
<feature type="region of interest" description="Disordered" evidence="3">
    <location>
        <begin position="52"/>
        <end position="84"/>
    </location>
</feature>
<dbReference type="Gene3D" id="3.40.50.300">
    <property type="entry name" value="P-loop containing nucleotide triphosphate hydrolases"/>
    <property type="match status" value="1"/>
</dbReference>
<evidence type="ECO:0000256" key="2">
    <source>
        <dbReference type="ARBA" id="ARBA00022490"/>
    </source>
</evidence>
<dbReference type="GO" id="GO:0005524">
    <property type="term" value="F:ATP binding"/>
    <property type="evidence" value="ECO:0007669"/>
    <property type="project" value="UniProtKB-KW"/>
</dbReference>
<accession>A0A835I8X3</accession>
<protein>
    <recommendedName>
        <fullName evidence="4">Helicase MOV-10-like beta-barrel domain-containing protein</fullName>
    </recommendedName>
</protein>
<dbReference type="PANTHER" id="PTHR45418:SF5">
    <property type="entry name" value="BRCA2-INTERACTING PROTEIN-LIKE-RELATED"/>
    <property type="match status" value="1"/>
</dbReference>
<sequence>MFCCVEEESFEFHHDFNERSGVNSVRSPLIHGNSDGYSSFSSTYFVQKSIYSPPPPTPPLSTHYPTGSLTKTQESCSRSIKVPSSIPTTTTAKKYVSKLEEKKPIAPNTSTSSVPDRNGAGADPLPPNSFKPPALCSLDTPPSPSTPTPSNGPNKTNYVWAQKGTTTPLYSIPDGIKKLIEKDIIPEVLRKPLTPSTYGNYFAALLYAEDYYIEKWNDYCLHDVKLELHKAAIYSKSSKNKNLIENDEDKLFVAFRIDSVPEKRPFLLSRDFVLVHPSGKNGKPFQGILYRVVKSNLVLAEFGDDFRLQHSPTRRYDVSFSFNRVCLKRCHQAVASATDRLFRNFLFPSQKSRISWASPSVVTSLRNLNKDQVSAVCGILSLNAFPPFLVVGQLSVYTTRRLSSTGSAVREKRLSATGLVIREAVLQICRRSPGCRILISAPTNNTCDVLMESLMEEIHESEVFRANAAFREIDGVPYEILPLCPYNRECFTCPPLQELRRFKVVLSTFVSSFRLHNEGITSGHFSHIFLVDASSTTEPETMVALANLADEKTAVVVTGATNNYSGWVRSDIARNYGLKISYFHRLLETAPYSSLDPMFVACVKDNGGESGSHQSY</sequence>
<evidence type="ECO:0000256" key="1">
    <source>
        <dbReference type="ARBA" id="ARBA00004496"/>
    </source>
</evidence>
<dbReference type="InterPro" id="IPR049080">
    <property type="entry name" value="MOV-10-like_beta-barrel"/>
</dbReference>
<dbReference type="Pfam" id="PF21634">
    <property type="entry name" value="MOV-10_beta-barrel"/>
    <property type="match status" value="1"/>
</dbReference>
<evidence type="ECO:0000256" key="3">
    <source>
        <dbReference type="SAM" id="MobiDB-lite"/>
    </source>
</evidence>
<organism evidence="5 6">
    <name type="scientific">Coptis chinensis</name>
    <dbReference type="NCBI Taxonomy" id="261450"/>
    <lineage>
        <taxon>Eukaryota</taxon>
        <taxon>Viridiplantae</taxon>
        <taxon>Streptophyta</taxon>
        <taxon>Embryophyta</taxon>
        <taxon>Tracheophyta</taxon>
        <taxon>Spermatophyta</taxon>
        <taxon>Magnoliopsida</taxon>
        <taxon>Ranunculales</taxon>
        <taxon>Ranunculaceae</taxon>
        <taxon>Coptidoideae</taxon>
        <taxon>Coptis</taxon>
    </lineage>
</organism>
<evidence type="ECO:0000259" key="4">
    <source>
        <dbReference type="Pfam" id="PF21634"/>
    </source>
</evidence>
<dbReference type="GO" id="GO:0016787">
    <property type="term" value="F:hydrolase activity"/>
    <property type="evidence" value="ECO:0007669"/>
    <property type="project" value="UniProtKB-KW"/>
</dbReference>
<dbReference type="OrthoDB" id="6513042at2759"/>
<dbReference type="InterPro" id="IPR027417">
    <property type="entry name" value="P-loop_NTPase"/>
</dbReference>
<name>A0A835I8X3_9MAGN</name>
<dbReference type="GO" id="GO:0004386">
    <property type="term" value="F:helicase activity"/>
    <property type="evidence" value="ECO:0007669"/>
    <property type="project" value="UniProtKB-KW"/>
</dbReference>